<evidence type="ECO:0000256" key="8">
    <source>
        <dbReference type="PROSITE-ProRule" id="PRU00357"/>
    </source>
</evidence>
<dbReference type="SMART" id="SM00336">
    <property type="entry name" value="BBOX"/>
    <property type="match status" value="2"/>
</dbReference>
<keyword evidence="5" id="KW-0862">Zinc</keyword>
<dbReference type="GO" id="GO:0009909">
    <property type="term" value="P:regulation of flower development"/>
    <property type="evidence" value="ECO:0007669"/>
    <property type="project" value="InterPro"/>
</dbReference>
<evidence type="ECO:0000256" key="1">
    <source>
        <dbReference type="ARBA" id="ARBA00004123"/>
    </source>
</evidence>
<dbReference type="PANTHER" id="PTHR31319:SF39">
    <property type="entry name" value="ZINC FINGER PROTEIN CONSTANS-LIKE 1"/>
    <property type="match status" value="1"/>
</dbReference>
<dbReference type="EMBL" id="JAGGNH010000001">
    <property type="protein sequence ID" value="KAJ0986600.1"/>
    <property type="molecule type" value="Genomic_DNA"/>
</dbReference>
<evidence type="ECO:0000259" key="10">
    <source>
        <dbReference type="PROSITE" id="PS51017"/>
    </source>
</evidence>
<evidence type="ECO:0000259" key="9">
    <source>
        <dbReference type="PROSITE" id="PS50119"/>
    </source>
</evidence>
<protein>
    <submittedName>
        <fullName evidence="11">Uncharacterized protein</fullName>
    </submittedName>
</protein>
<evidence type="ECO:0000313" key="12">
    <source>
        <dbReference type="Proteomes" id="UP001085076"/>
    </source>
</evidence>
<organism evidence="11 12">
    <name type="scientific">Dioscorea zingiberensis</name>
    <dbReference type="NCBI Taxonomy" id="325984"/>
    <lineage>
        <taxon>Eukaryota</taxon>
        <taxon>Viridiplantae</taxon>
        <taxon>Streptophyta</taxon>
        <taxon>Embryophyta</taxon>
        <taxon>Tracheophyta</taxon>
        <taxon>Spermatophyta</taxon>
        <taxon>Magnoliopsida</taxon>
        <taxon>Liliopsida</taxon>
        <taxon>Dioscoreales</taxon>
        <taxon>Dioscoreaceae</taxon>
        <taxon>Dioscorea</taxon>
    </lineage>
</organism>
<evidence type="ECO:0000256" key="3">
    <source>
        <dbReference type="ARBA" id="ARBA00022723"/>
    </source>
</evidence>
<dbReference type="Pfam" id="PF00643">
    <property type="entry name" value="zf-B_box"/>
    <property type="match status" value="1"/>
</dbReference>
<name>A0A9D5D767_9LILI</name>
<dbReference type="PROSITE" id="PS51017">
    <property type="entry name" value="CCT"/>
    <property type="match status" value="1"/>
</dbReference>
<dbReference type="AlphaFoldDB" id="A0A9D5D767"/>
<evidence type="ECO:0000256" key="5">
    <source>
        <dbReference type="ARBA" id="ARBA00022833"/>
    </source>
</evidence>
<reference evidence="11" key="2">
    <citation type="journal article" date="2022" name="Hortic Res">
        <title>The genome of Dioscorea zingiberensis sheds light on the biosynthesis, origin and evolution of the medicinally important diosgenin saponins.</title>
        <authorList>
            <person name="Li Y."/>
            <person name="Tan C."/>
            <person name="Li Z."/>
            <person name="Guo J."/>
            <person name="Li S."/>
            <person name="Chen X."/>
            <person name="Wang C."/>
            <person name="Dai X."/>
            <person name="Yang H."/>
            <person name="Song W."/>
            <person name="Hou L."/>
            <person name="Xu J."/>
            <person name="Tong Z."/>
            <person name="Xu A."/>
            <person name="Yuan X."/>
            <person name="Wang W."/>
            <person name="Yang Q."/>
            <person name="Chen L."/>
            <person name="Sun Z."/>
            <person name="Wang K."/>
            <person name="Pan B."/>
            <person name="Chen J."/>
            <person name="Bao Y."/>
            <person name="Liu F."/>
            <person name="Qi X."/>
            <person name="Gang D.R."/>
            <person name="Wen J."/>
            <person name="Li J."/>
        </authorList>
    </citation>
    <scope>NUCLEOTIDE SEQUENCE</scope>
    <source>
        <strain evidence="11">Dzin_1.0</strain>
    </source>
</reference>
<feature type="domain" description="B box-type" evidence="9">
    <location>
        <begin position="51"/>
        <end position="98"/>
    </location>
</feature>
<sequence length="374" mass="42094">MGPKSEGGWARACDTCRAAPCAVFCRADQAYLCASCDASVHAANRVASRHERVWVCEGCERAPAELTCRADNAALCAACDAEVHSANSLARRHHRVPILPIQPGRLVLGPDFPPPVAENESEEITGEEEEEAVSWLLLEPVKNNINNQSNGEILFGGEVDEYLDLVEYNTNSCAGDQYSHQQQGNEGGERFVPVQHQLQQQLQQQQEEQEQSYQMEMEYEVPKPGFTRTTSLSHRVSLSSMEASVVPDTGMTDISNRHMRPSKGTIDLFSGPPLQMPQHFTPMDREARVLRYREKRKARKFEKTIRYASRKAYAETRPRIKGRFAKRTDVELKVVDQMFSESMVSESSYGIVPHTSSACTRVYTYFRDFLPSPL</sequence>
<keyword evidence="4 7" id="KW-0863">Zinc-finger</keyword>
<dbReference type="InterPro" id="IPR000315">
    <property type="entry name" value="Znf_B-box"/>
</dbReference>
<evidence type="ECO:0000256" key="2">
    <source>
        <dbReference type="ARBA" id="ARBA00010024"/>
    </source>
</evidence>
<dbReference type="CDD" id="cd19821">
    <property type="entry name" value="Bbox1_BBX-like"/>
    <property type="match status" value="2"/>
</dbReference>
<dbReference type="InterPro" id="IPR045281">
    <property type="entry name" value="CONSTANS-like"/>
</dbReference>
<evidence type="ECO:0000256" key="7">
    <source>
        <dbReference type="PROSITE-ProRule" id="PRU00024"/>
    </source>
</evidence>
<dbReference type="Pfam" id="PF06203">
    <property type="entry name" value="CCT"/>
    <property type="match status" value="1"/>
</dbReference>
<dbReference type="GO" id="GO:0005634">
    <property type="term" value="C:nucleus"/>
    <property type="evidence" value="ECO:0007669"/>
    <property type="project" value="UniProtKB-SubCell"/>
</dbReference>
<dbReference type="GO" id="GO:2000028">
    <property type="term" value="P:regulation of photoperiodism, flowering"/>
    <property type="evidence" value="ECO:0007669"/>
    <property type="project" value="TreeGrafter"/>
</dbReference>
<dbReference type="Proteomes" id="UP001085076">
    <property type="component" value="Miscellaneous, Linkage group lg01"/>
</dbReference>
<evidence type="ECO:0000256" key="4">
    <source>
        <dbReference type="ARBA" id="ARBA00022771"/>
    </source>
</evidence>
<dbReference type="PROSITE" id="PS50119">
    <property type="entry name" value="ZF_BBOX"/>
    <property type="match status" value="2"/>
</dbReference>
<comment type="subcellular location">
    <subcellularLocation>
        <location evidence="1 8">Nucleus</location>
    </subcellularLocation>
</comment>
<dbReference type="InterPro" id="IPR049808">
    <property type="entry name" value="CONSTANS-like_Bbox1"/>
</dbReference>
<dbReference type="PANTHER" id="PTHR31319">
    <property type="entry name" value="ZINC FINGER PROTEIN CONSTANS-LIKE 4"/>
    <property type="match status" value="1"/>
</dbReference>
<feature type="domain" description="CCT" evidence="10">
    <location>
        <begin position="285"/>
        <end position="327"/>
    </location>
</feature>
<gene>
    <name evidence="11" type="ORF">J5N97_004956</name>
</gene>
<keyword evidence="6 8" id="KW-0539">Nucleus</keyword>
<reference evidence="11" key="1">
    <citation type="submission" date="2021-03" db="EMBL/GenBank/DDBJ databases">
        <authorList>
            <person name="Li Z."/>
            <person name="Yang C."/>
        </authorList>
    </citation>
    <scope>NUCLEOTIDE SEQUENCE</scope>
    <source>
        <strain evidence="11">Dzin_1.0</strain>
        <tissue evidence="11">Leaf</tissue>
    </source>
</reference>
<evidence type="ECO:0000313" key="11">
    <source>
        <dbReference type="EMBL" id="KAJ0986600.1"/>
    </source>
</evidence>
<evidence type="ECO:0000256" key="6">
    <source>
        <dbReference type="ARBA" id="ARBA00023242"/>
    </source>
</evidence>
<keyword evidence="12" id="KW-1185">Reference proteome</keyword>
<comment type="similarity">
    <text evidence="2">Belongs to the CONSTANS family.</text>
</comment>
<dbReference type="InterPro" id="IPR010402">
    <property type="entry name" value="CCT_domain"/>
</dbReference>
<feature type="domain" description="B box-type" evidence="9">
    <location>
        <begin position="13"/>
        <end position="55"/>
    </location>
</feature>
<proteinExistence type="inferred from homology"/>
<comment type="caution">
    <text evidence="11">The sequence shown here is derived from an EMBL/GenBank/DDBJ whole genome shotgun (WGS) entry which is preliminary data.</text>
</comment>
<dbReference type="OrthoDB" id="153872at2759"/>
<accession>A0A9D5D767</accession>
<keyword evidence="3" id="KW-0479">Metal-binding</keyword>
<dbReference type="GO" id="GO:0003700">
    <property type="term" value="F:DNA-binding transcription factor activity"/>
    <property type="evidence" value="ECO:0007669"/>
    <property type="project" value="TreeGrafter"/>
</dbReference>
<dbReference type="GO" id="GO:0008270">
    <property type="term" value="F:zinc ion binding"/>
    <property type="evidence" value="ECO:0007669"/>
    <property type="project" value="UniProtKB-KW"/>
</dbReference>